<feature type="transmembrane region" description="Helical" evidence="1">
    <location>
        <begin position="222"/>
        <end position="242"/>
    </location>
</feature>
<name>A0A1X6X3Y1_9MICO</name>
<dbReference type="AlphaFoldDB" id="A0A1X6X3Y1"/>
<dbReference type="PANTHER" id="PTHR23028">
    <property type="entry name" value="ACETYLTRANSFERASE"/>
    <property type="match status" value="1"/>
</dbReference>
<organism evidence="2 3">
    <name type="scientific">Brachybacterium nesterenkovii</name>
    <dbReference type="NCBI Taxonomy" id="47847"/>
    <lineage>
        <taxon>Bacteria</taxon>
        <taxon>Bacillati</taxon>
        <taxon>Actinomycetota</taxon>
        <taxon>Actinomycetes</taxon>
        <taxon>Micrococcales</taxon>
        <taxon>Dermabacteraceae</taxon>
        <taxon>Brachybacterium</taxon>
    </lineage>
</organism>
<keyword evidence="1" id="KW-1133">Transmembrane helix</keyword>
<dbReference type="InterPro" id="IPR050879">
    <property type="entry name" value="Acyltransferase_3"/>
</dbReference>
<evidence type="ECO:0000313" key="2">
    <source>
        <dbReference type="EMBL" id="SLM93713.1"/>
    </source>
</evidence>
<feature type="transmembrane region" description="Helical" evidence="1">
    <location>
        <begin position="113"/>
        <end position="133"/>
    </location>
</feature>
<dbReference type="RefSeq" id="WP_087104680.1">
    <property type="nucleotide sequence ID" value="NZ_FWFG01000092.1"/>
</dbReference>
<accession>A0A1X6X3Y1</accession>
<evidence type="ECO:0000313" key="3">
    <source>
        <dbReference type="Proteomes" id="UP000195981"/>
    </source>
</evidence>
<dbReference type="GO" id="GO:0016020">
    <property type="term" value="C:membrane"/>
    <property type="evidence" value="ECO:0007669"/>
    <property type="project" value="TreeGrafter"/>
</dbReference>
<dbReference type="GO" id="GO:0009103">
    <property type="term" value="P:lipopolysaccharide biosynthetic process"/>
    <property type="evidence" value="ECO:0007669"/>
    <property type="project" value="TreeGrafter"/>
</dbReference>
<keyword evidence="1" id="KW-0812">Transmembrane</keyword>
<dbReference type="Proteomes" id="UP000195981">
    <property type="component" value="Unassembled WGS sequence"/>
</dbReference>
<feature type="transmembrane region" description="Helical" evidence="1">
    <location>
        <begin position="161"/>
        <end position="178"/>
    </location>
</feature>
<reference evidence="2 3" key="1">
    <citation type="submission" date="2017-02" db="EMBL/GenBank/DDBJ databases">
        <authorList>
            <person name="Peterson S.W."/>
        </authorList>
    </citation>
    <scope>NUCLEOTIDE SEQUENCE [LARGE SCALE GENOMIC DNA]</scope>
    <source>
        <strain evidence="2 3">CIP104813</strain>
    </source>
</reference>
<sequence length="275" mass="30164">MFWIALTVAIALGAGLAVPGLAIPWRDRLLNYTLVQRFLGAANADPVSWTLQIELQFYVLVLLILTRCRITDRVAVIAANAWTAVCLIVAAIARPHTLGVEPQDVEVLWKILLNLLLVEWGPLFSAGMMLLLARETGRRLPALPFLLAPVPDAWLVRGTRYALCVAVVVAIFAAVTLPRRPIPLLASRPLLWRGDRSYSLYVAHLVPIMALLPILDPALGRGAAMAVLLVGALVLAAVYHRVGEVEATRWMRRALTALRDRSAHPLDRARPAGVR</sequence>
<keyword evidence="1" id="KW-0472">Membrane</keyword>
<feature type="transmembrane region" description="Helical" evidence="1">
    <location>
        <begin position="46"/>
        <end position="65"/>
    </location>
</feature>
<proteinExistence type="predicted"/>
<dbReference type="OrthoDB" id="9807745at2"/>
<dbReference type="EMBL" id="FWFG01000092">
    <property type="protein sequence ID" value="SLM93713.1"/>
    <property type="molecule type" value="Genomic_DNA"/>
</dbReference>
<gene>
    <name evidence="2" type="ORF">FM110_10310</name>
</gene>
<keyword evidence="3" id="KW-1185">Reference proteome</keyword>
<feature type="transmembrane region" description="Helical" evidence="1">
    <location>
        <begin position="74"/>
        <end position="93"/>
    </location>
</feature>
<dbReference type="PANTHER" id="PTHR23028:SF53">
    <property type="entry name" value="ACYL_TRANSF_3 DOMAIN-CONTAINING PROTEIN"/>
    <property type="match status" value="1"/>
</dbReference>
<protein>
    <submittedName>
        <fullName evidence="2">Putative membrane protein</fullName>
    </submittedName>
</protein>
<evidence type="ECO:0000256" key="1">
    <source>
        <dbReference type="SAM" id="Phobius"/>
    </source>
</evidence>